<evidence type="ECO:0000256" key="1">
    <source>
        <dbReference type="SAM" id="SignalP"/>
    </source>
</evidence>
<dbReference type="EMBL" id="JAIFTL010000324">
    <property type="protein sequence ID" value="KAG9320134.1"/>
    <property type="molecule type" value="Genomic_DNA"/>
</dbReference>
<organism evidence="2 3">
    <name type="scientific">Mortierella alpina</name>
    <name type="common">Oleaginous fungus</name>
    <name type="synonym">Mortierella renispora</name>
    <dbReference type="NCBI Taxonomy" id="64518"/>
    <lineage>
        <taxon>Eukaryota</taxon>
        <taxon>Fungi</taxon>
        <taxon>Fungi incertae sedis</taxon>
        <taxon>Mucoromycota</taxon>
        <taxon>Mortierellomycotina</taxon>
        <taxon>Mortierellomycetes</taxon>
        <taxon>Mortierellales</taxon>
        <taxon>Mortierellaceae</taxon>
        <taxon>Mortierella</taxon>
    </lineage>
</organism>
<proteinExistence type="predicted"/>
<accession>A0A9P7ZXN9</accession>
<sequence>MRIATFIPAVLALTLFSATQAAPTGNSIDLLKRGGRADIDAFVDAYVKLETKIISKVFAKVTADICADLDVEVNAVANVGNGILTAEVDVEKIRVSTKAEAVVVATAKIDAEVRTKVTATVKATIDHVLIKLCPLVSAECIDKNAAAIVAAVNADVYIKIEHLLVDLKAEVEAHLRLRIKAIIRKVTLDLGLVNVQISARVWIASNVNVLIKAVVKVWVDLCAKINLKALIKAL</sequence>
<gene>
    <name evidence="2" type="ORF">KVV02_007047</name>
</gene>
<evidence type="ECO:0000313" key="3">
    <source>
        <dbReference type="Proteomes" id="UP000717515"/>
    </source>
</evidence>
<feature type="chain" id="PRO_5040517355" evidence="1">
    <location>
        <begin position="22"/>
        <end position="234"/>
    </location>
</feature>
<protein>
    <submittedName>
        <fullName evidence="2">Uncharacterized protein</fullName>
    </submittedName>
</protein>
<evidence type="ECO:0000313" key="2">
    <source>
        <dbReference type="EMBL" id="KAG9320134.1"/>
    </source>
</evidence>
<comment type="caution">
    <text evidence="2">The sequence shown here is derived from an EMBL/GenBank/DDBJ whole genome shotgun (WGS) entry which is preliminary data.</text>
</comment>
<dbReference type="AlphaFoldDB" id="A0A9P7ZXN9"/>
<reference evidence="2" key="1">
    <citation type="submission" date="2021-07" db="EMBL/GenBank/DDBJ databases">
        <title>Draft genome of Mortierella alpina, strain LL118, isolated from an aspen leaf litter sample.</title>
        <authorList>
            <person name="Yang S."/>
            <person name="Vinatzer B.A."/>
        </authorList>
    </citation>
    <scope>NUCLEOTIDE SEQUENCE</scope>
    <source>
        <strain evidence="2">LL118</strain>
    </source>
</reference>
<feature type="signal peptide" evidence="1">
    <location>
        <begin position="1"/>
        <end position="21"/>
    </location>
</feature>
<keyword evidence="1" id="KW-0732">Signal</keyword>
<dbReference type="Proteomes" id="UP000717515">
    <property type="component" value="Unassembled WGS sequence"/>
</dbReference>
<name>A0A9P7ZXN9_MORAP</name>